<dbReference type="AlphaFoldDB" id="A0A2M9R3F4"/>
<comment type="caution">
    <text evidence="1">The sequence shown here is derived from an EMBL/GenBank/DDBJ whole genome shotgun (WGS) entry which is preliminary data.</text>
</comment>
<sequence length="60" mass="7565">MKFPAKIFSFHLHYLIKEFYICVLVWDRRWGFRIKYIIDFWIGNKTLNFFQKKVQKSFVE</sequence>
<proteinExistence type="predicted"/>
<reference evidence="1 2" key="1">
    <citation type="submission" date="2017-06" db="EMBL/GenBank/DDBJ databases">
        <title>Description of Avrilella dinanensis gen. nov. sp. nov.</title>
        <authorList>
            <person name="Leyer C."/>
            <person name="Sassi M."/>
            <person name="Minet J."/>
            <person name="Kayal S."/>
            <person name="Cattoir V."/>
        </authorList>
    </citation>
    <scope>NUCLEOTIDE SEQUENCE [LARGE SCALE GENOMIC DNA]</scope>
    <source>
        <strain evidence="1 2">UR159</strain>
    </source>
</reference>
<dbReference type="EMBL" id="NIPO01000001">
    <property type="protein sequence ID" value="PJR03263.1"/>
    <property type="molecule type" value="Genomic_DNA"/>
</dbReference>
<evidence type="ECO:0000313" key="1">
    <source>
        <dbReference type="EMBL" id="PJR03263.1"/>
    </source>
</evidence>
<evidence type="ECO:0000313" key="2">
    <source>
        <dbReference type="Proteomes" id="UP000231960"/>
    </source>
</evidence>
<organism evidence="1 2">
    <name type="scientific">Avrilella dinanensis</name>
    <dbReference type="NCBI Taxonomy" id="2008672"/>
    <lineage>
        <taxon>Bacteria</taxon>
        <taxon>Pseudomonadati</taxon>
        <taxon>Bacteroidota</taxon>
        <taxon>Flavobacteriia</taxon>
        <taxon>Flavobacteriales</taxon>
        <taxon>Flavobacteriaceae</taxon>
        <taxon>Avrilella</taxon>
    </lineage>
</organism>
<name>A0A2M9R3F4_9FLAO</name>
<keyword evidence="2" id="KW-1185">Reference proteome</keyword>
<accession>A0A2M9R3F4</accession>
<gene>
    <name evidence="1" type="ORF">CDL10_01185</name>
</gene>
<dbReference type="Proteomes" id="UP000231960">
    <property type="component" value="Unassembled WGS sequence"/>
</dbReference>
<protein>
    <submittedName>
        <fullName evidence="1">Uncharacterized protein</fullName>
    </submittedName>
</protein>